<dbReference type="InterPro" id="IPR033689">
    <property type="entry name" value="FDH_NAD-dep"/>
</dbReference>
<keyword evidence="9" id="KW-1185">Reference proteome</keyword>
<protein>
    <recommendedName>
        <fullName evidence="2">formate dehydrogenase</fullName>
        <ecNumber evidence="2">1.17.1.9</ecNumber>
    </recommendedName>
</protein>
<proteinExistence type="inferred from homology"/>
<evidence type="ECO:0000256" key="4">
    <source>
        <dbReference type="ARBA" id="ARBA00023027"/>
    </source>
</evidence>
<evidence type="ECO:0000313" key="8">
    <source>
        <dbReference type="EMBL" id="KAG2279694.1"/>
    </source>
</evidence>
<keyword evidence="3 5" id="KW-0560">Oxidoreductase</keyword>
<organism evidence="8 9">
    <name type="scientific">Brassica carinata</name>
    <name type="common">Ethiopian mustard</name>
    <name type="synonym">Abyssinian cabbage</name>
    <dbReference type="NCBI Taxonomy" id="52824"/>
    <lineage>
        <taxon>Eukaryota</taxon>
        <taxon>Viridiplantae</taxon>
        <taxon>Streptophyta</taxon>
        <taxon>Embryophyta</taxon>
        <taxon>Tracheophyta</taxon>
        <taxon>Spermatophyta</taxon>
        <taxon>Magnoliopsida</taxon>
        <taxon>eudicotyledons</taxon>
        <taxon>Gunneridae</taxon>
        <taxon>Pentapetalae</taxon>
        <taxon>rosids</taxon>
        <taxon>malvids</taxon>
        <taxon>Brassicales</taxon>
        <taxon>Brassicaceae</taxon>
        <taxon>Brassiceae</taxon>
        <taxon>Brassica</taxon>
    </lineage>
</organism>
<name>A0A8X7QZB5_BRACI</name>
<dbReference type="CDD" id="cd05302">
    <property type="entry name" value="FDH"/>
    <property type="match status" value="1"/>
</dbReference>
<gene>
    <name evidence="8" type="ORF">Bca52824_050914</name>
</gene>
<sequence length="356" mass="39402">MMAMRRFTGAAIRACSSPSSSGYFARHLHASSGESKKIVGVFYKANEYASKNPNFLGCVENSLGIRNWLESQGHQYIVTNDKEGPDCELEKHIPDLHVLISTPFHPAYVTAERIKKAKNLQLLLTAGIGSDHIDLQAAAAAELTVAEVTGSNVVSVAEDELMRILILMRNFVPGYNQVVNGEWNVAGIAYRAYDLEGKTIGTMEPELEKEIGANYVENLNEMLPKCDVVVLNMPLTEKTRGMFNKEMIGKMKKGVLIVNNARGAIMDRRAVVEAMESGQIGGYSGDVWDPQSAPKDHPWRYMPNQAMTPHISGTTMDAQIRYAAGTKDMLEKYFKGEDFLAQNYIVKDGVIAPQYM</sequence>
<dbReference type="PROSITE" id="PS00671">
    <property type="entry name" value="D_2_HYDROXYACID_DH_3"/>
    <property type="match status" value="1"/>
</dbReference>
<accession>A0A8X7QZB5</accession>
<dbReference type="InterPro" id="IPR006139">
    <property type="entry name" value="D-isomer_2_OHA_DH_cat_dom"/>
</dbReference>
<dbReference type="EC" id="1.17.1.9" evidence="2"/>
<evidence type="ECO:0000256" key="5">
    <source>
        <dbReference type="RuleBase" id="RU003719"/>
    </source>
</evidence>
<dbReference type="PANTHER" id="PTHR42938">
    <property type="entry name" value="FORMATE DEHYDROGENASE 1"/>
    <property type="match status" value="1"/>
</dbReference>
<dbReference type="GO" id="GO:0016616">
    <property type="term" value="F:oxidoreductase activity, acting on the CH-OH group of donors, NAD or NADP as acceptor"/>
    <property type="evidence" value="ECO:0007669"/>
    <property type="project" value="InterPro"/>
</dbReference>
<feature type="domain" description="D-isomer specific 2-hydroxyacid dehydrogenase catalytic" evidence="6">
    <location>
        <begin position="70"/>
        <end position="338"/>
    </location>
</feature>
<dbReference type="Pfam" id="PF02826">
    <property type="entry name" value="2-Hacid_dh_C"/>
    <property type="match status" value="1"/>
</dbReference>
<dbReference type="SUPFAM" id="SSF52283">
    <property type="entry name" value="Formate/glycerate dehydrogenase catalytic domain-like"/>
    <property type="match status" value="1"/>
</dbReference>
<dbReference type="GO" id="GO:0005739">
    <property type="term" value="C:mitochondrion"/>
    <property type="evidence" value="ECO:0007669"/>
    <property type="project" value="TreeGrafter"/>
</dbReference>
<dbReference type="Gene3D" id="3.40.50.720">
    <property type="entry name" value="NAD(P)-binding Rossmann-like Domain"/>
    <property type="match status" value="2"/>
</dbReference>
<dbReference type="InterPro" id="IPR029753">
    <property type="entry name" value="D-isomer_DH_CS"/>
</dbReference>
<dbReference type="FunFam" id="3.40.50.720:FF:000061">
    <property type="entry name" value="Formate dehydrogenase"/>
    <property type="match status" value="1"/>
</dbReference>
<evidence type="ECO:0000259" key="7">
    <source>
        <dbReference type="Pfam" id="PF02826"/>
    </source>
</evidence>
<dbReference type="GO" id="GO:0008863">
    <property type="term" value="F:formate dehydrogenase (NAD+) activity"/>
    <property type="evidence" value="ECO:0007669"/>
    <property type="project" value="UniProtKB-EC"/>
</dbReference>
<dbReference type="InterPro" id="IPR006140">
    <property type="entry name" value="D-isomer_DH_NAD-bd"/>
</dbReference>
<evidence type="ECO:0000256" key="2">
    <source>
        <dbReference type="ARBA" id="ARBA00013128"/>
    </source>
</evidence>
<dbReference type="OrthoDB" id="1621027at2759"/>
<dbReference type="PROSITE" id="PS00670">
    <property type="entry name" value="D_2_HYDROXYACID_DH_2"/>
    <property type="match status" value="1"/>
</dbReference>
<dbReference type="InterPro" id="IPR036291">
    <property type="entry name" value="NAD(P)-bd_dom_sf"/>
</dbReference>
<dbReference type="EMBL" id="JAAMPC010000011">
    <property type="protein sequence ID" value="KAG2279694.1"/>
    <property type="molecule type" value="Genomic_DNA"/>
</dbReference>
<evidence type="ECO:0000259" key="6">
    <source>
        <dbReference type="Pfam" id="PF00389"/>
    </source>
</evidence>
<dbReference type="Proteomes" id="UP000886595">
    <property type="component" value="Unassembled WGS sequence"/>
</dbReference>
<dbReference type="Pfam" id="PF00389">
    <property type="entry name" value="2-Hacid_dh"/>
    <property type="match status" value="1"/>
</dbReference>
<evidence type="ECO:0000313" key="9">
    <source>
        <dbReference type="Proteomes" id="UP000886595"/>
    </source>
</evidence>
<dbReference type="PANTHER" id="PTHR42938:SF9">
    <property type="entry name" value="FORMATE DEHYDROGENASE 1"/>
    <property type="match status" value="1"/>
</dbReference>
<feature type="domain" description="D-isomer specific 2-hydroxyacid dehydrogenase NAD-binding" evidence="7">
    <location>
        <begin position="208"/>
        <end position="312"/>
    </location>
</feature>
<reference evidence="8 9" key="1">
    <citation type="submission" date="2020-02" db="EMBL/GenBank/DDBJ databases">
        <authorList>
            <person name="Ma Q."/>
            <person name="Huang Y."/>
            <person name="Song X."/>
            <person name="Pei D."/>
        </authorList>
    </citation>
    <scope>NUCLEOTIDE SEQUENCE [LARGE SCALE GENOMIC DNA]</scope>
    <source>
        <strain evidence="8">Sxm20200214</strain>
        <tissue evidence="8">Leaf</tissue>
    </source>
</reference>
<dbReference type="AlphaFoldDB" id="A0A8X7QZB5"/>
<keyword evidence="4" id="KW-0520">NAD</keyword>
<dbReference type="GO" id="GO:0051287">
    <property type="term" value="F:NAD binding"/>
    <property type="evidence" value="ECO:0007669"/>
    <property type="project" value="InterPro"/>
</dbReference>
<dbReference type="GO" id="GO:0009507">
    <property type="term" value="C:chloroplast"/>
    <property type="evidence" value="ECO:0007669"/>
    <property type="project" value="TreeGrafter"/>
</dbReference>
<evidence type="ECO:0000256" key="3">
    <source>
        <dbReference type="ARBA" id="ARBA00023002"/>
    </source>
</evidence>
<comment type="similarity">
    <text evidence="5">Belongs to the D-isomer specific 2-hydroxyacid dehydrogenase family.</text>
</comment>
<evidence type="ECO:0000256" key="1">
    <source>
        <dbReference type="ARBA" id="ARBA00000455"/>
    </source>
</evidence>
<comment type="catalytic activity">
    <reaction evidence="1">
        <text>formate + NAD(+) = CO2 + NADH</text>
        <dbReference type="Rhea" id="RHEA:15985"/>
        <dbReference type="ChEBI" id="CHEBI:15740"/>
        <dbReference type="ChEBI" id="CHEBI:16526"/>
        <dbReference type="ChEBI" id="CHEBI:57540"/>
        <dbReference type="ChEBI" id="CHEBI:57945"/>
        <dbReference type="EC" id="1.17.1.9"/>
    </reaction>
</comment>
<comment type="caution">
    <text evidence="8">The sequence shown here is derived from an EMBL/GenBank/DDBJ whole genome shotgun (WGS) entry which is preliminary data.</text>
</comment>
<dbReference type="SUPFAM" id="SSF51735">
    <property type="entry name" value="NAD(P)-binding Rossmann-fold domains"/>
    <property type="match status" value="1"/>
</dbReference>